<protein>
    <submittedName>
        <fullName evidence="1">Floral homeotic protein APETALA 3</fullName>
    </submittedName>
</protein>
<evidence type="ECO:0000313" key="2">
    <source>
        <dbReference type="Proteomes" id="UP000829398"/>
    </source>
</evidence>
<proteinExistence type="predicted"/>
<sequence>MARGKIQIKRIENATNRQVTFSKRRNGLFKKAQELTVLCDAKVSIIMCSSTGKVQEYVSSSTTTKQLLDEYQRRLKIDLWSSQYEKMQKNLKNLKEVNINLKKEIRQRLGESLNDLSLKKLSDLEQDVDNCLRIIRERKLRAISGQIVTHRKKVRREEEENRKLRNGFVSISFSLIINAKEEDQHYELVDNEGHYDSVIRFQNGGPGIFALRLQPNEALSSQWMSIHE</sequence>
<reference evidence="2" key="1">
    <citation type="journal article" date="2023" name="Hortic. Res.">
        <title>A chromosome-level phased genome enabling allele-level studies in sweet orange: a case study on citrus Huanglongbing tolerance.</title>
        <authorList>
            <person name="Wu B."/>
            <person name="Yu Q."/>
            <person name="Deng Z."/>
            <person name="Duan Y."/>
            <person name="Luo F."/>
            <person name="Gmitter F. Jr."/>
        </authorList>
    </citation>
    <scope>NUCLEOTIDE SEQUENCE [LARGE SCALE GENOMIC DNA]</scope>
    <source>
        <strain evidence="2">cv. Valencia</strain>
    </source>
</reference>
<organism evidence="1 2">
    <name type="scientific">Citrus sinensis</name>
    <name type="common">Sweet orange</name>
    <name type="synonym">Citrus aurantium var. sinensis</name>
    <dbReference type="NCBI Taxonomy" id="2711"/>
    <lineage>
        <taxon>Eukaryota</taxon>
        <taxon>Viridiplantae</taxon>
        <taxon>Streptophyta</taxon>
        <taxon>Embryophyta</taxon>
        <taxon>Tracheophyta</taxon>
        <taxon>Spermatophyta</taxon>
        <taxon>Magnoliopsida</taxon>
        <taxon>eudicotyledons</taxon>
        <taxon>Gunneridae</taxon>
        <taxon>Pentapetalae</taxon>
        <taxon>rosids</taxon>
        <taxon>malvids</taxon>
        <taxon>Sapindales</taxon>
        <taxon>Rutaceae</taxon>
        <taxon>Aurantioideae</taxon>
        <taxon>Citrus</taxon>
    </lineage>
</organism>
<evidence type="ECO:0000313" key="1">
    <source>
        <dbReference type="EMBL" id="KAH9758918.1"/>
    </source>
</evidence>
<gene>
    <name evidence="1" type="ORF">KPL71_016839</name>
</gene>
<keyword evidence="2" id="KW-1185">Reference proteome</keyword>
<comment type="caution">
    <text evidence="1">The sequence shown here is derived from an EMBL/GenBank/DDBJ whole genome shotgun (WGS) entry which is preliminary data.</text>
</comment>
<accession>A0ACB8KWW8</accession>
<dbReference type="EMBL" id="CM039174">
    <property type="protein sequence ID" value="KAH9758918.1"/>
    <property type="molecule type" value="Genomic_DNA"/>
</dbReference>
<dbReference type="Proteomes" id="UP000829398">
    <property type="component" value="Chromosome 5"/>
</dbReference>
<name>A0ACB8KWW8_CITSI</name>